<evidence type="ECO:0000313" key="2">
    <source>
        <dbReference type="EMBL" id="KHN43610.1"/>
    </source>
</evidence>
<dbReference type="EMBL" id="KN643914">
    <property type="protein sequence ID" value="KHN43610.1"/>
    <property type="molecule type" value="Genomic_DNA"/>
</dbReference>
<dbReference type="Proteomes" id="UP000053555">
    <property type="component" value="Unassembled WGS sequence"/>
</dbReference>
<evidence type="ECO:0000256" key="1">
    <source>
        <dbReference type="SAM" id="MobiDB-lite"/>
    </source>
</evidence>
<name>A0A0B2SEY8_GLYSO</name>
<dbReference type="AlphaFoldDB" id="A0A0B2SEY8"/>
<proteinExistence type="predicted"/>
<sequence>MKKAIARGSKAKQKAKKRQVEEKVCQLSTKLKGNHFKELATLGYSVIQRSARPNRGETKDLNKKQKGSRESKQSRVIL</sequence>
<feature type="region of interest" description="Disordered" evidence="1">
    <location>
        <begin position="50"/>
        <end position="78"/>
    </location>
</feature>
<organism evidence="2">
    <name type="scientific">Glycine soja</name>
    <name type="common">Wild soybean</name>
    <dbReference type="NCBI Taxonomy" id="3848"/>
    <lineage>
        <taxon>Eukaryota</taxon>
        <taxon>Viridiplantae</taxon>
        <taxon>Streptophyta</taxon>
        <taxon>Embryophyta</taxon>
        <taxon>Tracheophyta</taxon>
        <taxon>Spermatophyta</taxon>
        <taxon>Magnoliopsida</taxon>
        <taxon>eudicotyledons</taxon>
        <taxon>Gunneridae</taxon>
        <taxon>Pentapetalae</taxon>
        <taxon>rosids</taxon>
        <taxon>fabids</taxon>
        <taxon>Fabales</taxon>
        <taxon>Fabaceae</taxon>
        <taxon>Papilionoideae</taxon>
        <taxon>50 kb inversion clade</taxon>
        <taxon>NPAAA clade</taxon>
        <taxon>indigoferoid/millettioid clade</taxon>
        <taxon>Phaseoleae</taxon>
        <taxon>Glycine</taxon>
        <taxon>Glycine subgen. Soja</taxon>
    </lineage>
</organism>
<feature type="compositionally biased region" description="Basic and acidic residues" evidence="1">
    <location>
        <begin position="54"/>
        <end position="78"/>
    </location>
</feature>
<protein>
    <submittedName>
        <fullName evidence="2">Uncharacterized protein</fullName>
    </submittedName>
</protein>
<accession>A0A0B2SEY8</accession>
<reference evidence="2" key="1">
    <citation type="submission" date="2014-07" db="EMBL/GenBank/DDBJ databases">
        <title>Identification of a novel salt tolerance gene in wild soybean by whole-genome sequencing.</title>
        <authorList>
            <person name="Lam H.-M."/>
            <person name="Qi X."/>
            <person name="Li M.-W."/>
            <person name="Liu X."/>
            <person name="Xie M."/>
            <person name="Ni M."/>
            <person name="Xu X."/>
        </authorList>
    </citation>
    <scope>NUCLEOTIDE SEQUENCE [LARGE SCALE GENOMIC DNA]</scope>
    <source>
        <tissue evidence="2">Root</tissue>
    </source>
</reference>
<gene>
    <name evidence="2" type="ORF">glysoja_043187</name>
</gene>